<sequence>MRSFSSLPISLLLIIYIQCAIAQEKKCYNADGELDSTYAPCNQTATHSGCCAVNRTTGSPDICLSNGLCMATNNEFIGTIWQAACTDPTGQDPSCPKICPSSTYI</sequence>
<evidence type="ECO:0000256" key="1">
    <source>
        <dbReference type="SAM" id="SignalP"/>
    </source>
</evidence>
<feature type="signal peptide" evidence="1">
    <location>
        <begin position="1"/>
        <end position="22"/>
    </location>
</feature>
<keyword evidence="3" id="KW-1185">Reference proteome</keyword>
<comment type="caution">
    <text evidence="2">The sequence shown here is derived from an EMBL/GenBank/DDBJ whole genome shotgun (WGS) entry which is preliminary data.</text>
</comment>
<evidence type="ECO:0000313" key="2">
    <source>
        <dbReference type="EMBL" id="CAI6332523.1"/>
    </source>
</evidence>
<dbReference type="Proteomes" id="UP001152607">
    <property type="component" value="Unassembled WGS sequence"/>
</dbReference>
<protein>
    <submittedName>
        <fullName evidence="2">Uncharacterized protein</fullName>
    </submittedName>
</protein>
<gene>
    <name evidence="2" type="ORF">PDIGIT_LOCUS5548</name>
</gene>
<dbReference type="EMBL" id="CAOQHR010000003">
    <property type="protein sequence ID" value="CAI6332523.1"/>
    <property type="molecule type" value="Genomic_DNA"/>
</dbReference>
<evidence type="ECO:0000313" key="3">
    <source>
        <dbReference type="Proteomes" id="UP001152607"/>
    </source>
</evidence>
<dbReference type="OrthoDB" id="5215637at2759"/>
<name>A0A9W4XI58_9PLEO</name>
<feature type="chain" id="PRO_5040772136" evidence="1">
    <location>
        <begin position="23"/>
        <end position="105"/>
    </location>
</feature>
<reference evidence="2" key="1">
    <citation type="submission" date="2023-01" db="EMBL/GenBank/DDBJ databases">
        <authorList>
            <person name="Van Ghelder C."/>
            <person name="Rancurel C."/>
        </authorList>
    </citation>
    <scope>NUCLEOTIDE SEQUENCE</scope>
    <source>
        <strain evidence="2">CNCM I-4278</strain>
    </source>
</reference>
<organism evidence="2 3">
    <name type="scientific">Periconia digitata</name>
    <dbReference type="NCBI Taxonomy" id="1303443"/>
    <lineage>
        <taxon>Eukaryota</taxon>
        <taxon>Fungi</taxon>
        <taxon>Dikarya</taxon>
        <taxon>Ascomycota</taxon>
        <taxon>Pezizomycotina</taxon>
        <taxon>Dothideomycetes</taxon>
        <taxon>Pleosporomycetidae</taxon>
        <taxon>Pleosporales</taxon>
        <taxon>Massarineae</taxon>
        <taxon>Periconiaceae</taxon>
        <taxon>Periconia</taxon>
    </lineage>
</organism>
<accession>A0A9W4XI58</accession>
<keyword evidence="1" id="KW-0732">Signal</keyword>
<dbReference type="AlphaFoldDB" id="A0A9W4XI58"/>
<proteinExistence type="predicted"/>